<evidence type="ECO:0000256" key="3">
    <source>
        <dbReference type="ARBA" id="ARBA00023015"/>
    </source>
</evidence>
<name>A0AAD6CTG0_9EURO</name>
<organism evidence="9 10">
    <name type="scientific">Penicillium frequentans</name>
    <dbReference type="NCBI Taxonomy" id="3151616"/>
    <lineage>
        <taxon>Eukaryota</taxon>
        <taxon>Fungi</taxon>
        <taxon>Dikarya</taxon>
        <taxon>Ascomycota</taxon>
        <taxon>Pezizomycotina</taxon>
        <taxon>Eurotiomycetes</taxon>
        <taxon>Eurotiomycetidae</taxon>
        <taxon>Eurotiales</taxon>
        <taxon>Aspergillaceae</taxon>
        <taxon>Penicillium</taxon>
    </lineage>
</organism>
<keyword evidence="5" id="KW-0804">Transcription</keyword>
<evidence type="ECO:0000313" key="9">
    <source>
        <dbReference type="EMBL" id="KAJ5538140.1"/>
    </source>
</evidence>
<dbReference type="EMBL" id="JAQIZZ010000006">
    <property type="protein sequence ID" value="KAJ5538140.1"/>
    <property type="molecule type" value="Genomic_DNA"/>
</dbReference>
<reference evidence="9 10" key="1">
    <citation type="journal article" date="2023" name="IMA Fungus">
        <title>Comparative genomic study of the Penicillium genus elucidates a diverse pangenome and 15 lateral gene transfer events.</title>
        <authorList>
            <person name="Petersen C."/>
            <person name="Sorensen T."/>
            <person name="Nielsen M.R."/>
            <person name="Sondergaard T.E."/>
            <person name="Sorensen J.L."/>
            <person name="Fitzpatrick D.A."/>
            <person name="Frisvad J.C."/>
            <person name="Nielsen K.L."/>
        </authorList>
    </citation>
    <scope>NUCLEOTIDE SEQUENCE [LARGE SCALE GENOMIC DNA]</scope>
    <source>
        <strain evidence="9 10">IBT 35679</strain>
    </source>
</reference>
<evidence type="ECO:0000313" key="10">
    <source>
        <dbReference type="Proteomes" id="UP001220324"/>
    </source>
</evidence>
<dbReference type="Gene3D" id="4.10.240.10">
    <property type="entry name" value="Zn(2)-C6 fungal-type DNA-binding domain"/>
    <property type="match status" value="1"/>
</dbReference>
<dbReference type="GO" id="GO:0000981">
    <property type="term" value="F:DNA-binding transcription factor activity, RNA polymerase II-specific"/>
    <property type="evidence" value="ECO:0007669"/>
    <property type="project" value="InterPro"/>
</dbReference>
<dbReference type="CDD" id="cd00067">
    <property type="entry name" value="GAL4"/>
    <property type="match status" value="1"/>
</dbReference>
<keyword evidence="4" id="KW-0238">DNA-binding</keyword>
<feature type="region of interest" description="Disordered" evidence="7">
    <location>
        <begin position="199"/>
        <end position="220"/>
    </location>
</feature>
<dbReference type="InterPro" id="IPR036864">
    <property type="entry name" value="Zn2-C6_fun-type_DNA-bd_sf"/>
</dbReference>
<dbReference type="InterPro" id="IPR001138">
    <property type="entry name" value="Zn2Cys6_DnaBD"/>
</dbReference>
<evidence type="ECO:0000256" key="4">
    <source>
        <dbReference type="ARBA" id="ARBA00023125"/>
    </source>
</evidence>
<dbReference type="PANTHER" id="PTHR31001">
    <property type="entry name" value="UNCHARACTERIZED TRANSCRIPTIONAL REGULATORY PROTEIN"/>
    <property type="match status" value="1"/>
</dbReference>
<keyword evidence="6" id="KW-0539">Nucleus</keyword>
<gene>
    <name evidence="9" type="ORF">N7494_007619</name>
</gene>
<evidence type="ECO:0000259" key="8">
    <source>
        <dbReference type="PROSITE" id="PS50048"/>
    </source>
</evidence>
<dbReference type="AlphaFoldDB" id="A0AAD6CTG0"/>
<evidence type="ECO:0000256" key="6">
    <source>
        <dbReference type="ARBA" id="ARBA00023242"/>
    </source>
</evidence>
<dbReference type="InterPro" id="IPR007219">
    <property type="entry name" value="XnlR_reg_dom"/>
</dbReference>
<evidence type="ECO:0000256" key="2">
    <source>
        <dbReference type="ARBA" id="ARBA00022723"/>
    </source>
</evidence>
<dbReference type="SMART" id="SM00906">
    <property type="entry name" value="Fungal_trans"/>
    <property type="match status" value="1"/>
</dbReference>
<feature type="compositionally biased region" description="Low complexity" evidence="7">
    <location>
        <begin position="118"/>
        <end position="135"/>
    </location>
</feature>
<feature type="domain" description="Zn(2)-C6 fungal-type" evidence="8">
    <location>
        <begin position="47"/>
        <end position="76"/>
    </location>
</feature>
<dbReference type="Pfam" id="PF04082">
    <property type="entry name" value="Fungal_trans"/>
    <property type="match status" value="1"/>
</dbReference>
<evidence type="ECO:0000256" key="5">
    <source>
        <dbReference type="ARBA" id="ARBA00023163"/>
    </source>
</evidence>
<dbReference type="PROSITE" id="PS50048">
    <property type="entry name" value="ZN2_CY6_FUNGAL_2"/>
    <property type="match status" value="1"/>
</dbReference>
<comment type="subcellular location">
    <subcellularLocation>
        <location evidence="1">Nucleus</location>
    </subcellularLocation>
</comment>
<keyword evidence="3" id="KW-0805">Transcription regulation</keyword>
<dbReference type="InterPro" id="IPR050613">
    <property type="entry name" value="Sec_Metabolite_Reg"/>
</dbReference>
<feature type="region of interest" description="Disordered" evidence="7">
    <location>
        <begin position="115"/>
        <end position="150"/>
    </location>
</feature>
<proteinExistence type="predicted"/>
<sequence>MSHPRQSDVAAAGSGAASAQEAEKRASSPVSKDQNKAAFARTPNPRSCVICRSRKVRCDKLSPCSNCRRGNIACIYPSGDRPPRWARRLERPVTGEVMERLHHLEGLVKELTGQLEQAHAAAKSSAASSNSPGSSTHDNEVGLQGNTSFAGQGSVSNKFGRLALNDANRSRYVGSGFWSWVNDEIGELKTETGNLTMEGYESSDDEISSKTPSTQELGRTPSDRHAFIFRHNLNPSTPDIREFHPLPSQIPFLLNVFSENVNNIAQIVHMPSTSKMISELRGDMSKLTPSNEALMFSIYYAAVTSMEEEDIMINFGVSKQHLNLKYRLGLEHALAKADFLNAPDLVLVQSLANFLLLARRHDSPRYVWMMTGIVIRMALALGLQRDGSNFGYLSPFEIEMRRRVWWSLCMIDVRASEDQGTDYTIALGSFDTKMPLNINSVDISPESKEMPPEHEGLTEMSLTRVNFGIVDVSKQMVTQISKSTSLEEQSRFLDEIFQRLQVGFLQYHSNSESNIMYWTSVATTRLVIGKMTLLVFVPVLFGSPTETLSEEIRNKLLVAAIEVAEYNHALNSEPACRQWRWVFQTYTHWHAIVYILLEISRRAWSPIVERAWVALHSIWLIPTQSHMGKNLRIWVPLRRLRIKAQQHRESELIRLRNDPAAVEKLERQDKDIQQPSSPGSFPEKYDATDIFVKKWRQLLSHLDVASYNTSGAVHTLASSAHLQNIVNPSPEPTLQPAYREIQGCQSDGNASWLRSTSTNRDIGSAHNFRPTQDITRDVHEQQSNQELNPSIIPWLWADGDFSNPVMDSVDINMDLDGSDVDWYSWVESAQGLELNFGPNGAGTSGQSL</sequence>
<evidence type="ECO:0000256" key="1">
    <source>
        <dbReference type="ARBA" id="ARBA00004123"/>
    </source>
</evidence>
<dbReference type="SUPFAM" id="SSF57701">
    <property type="entry name" value="Zn2/Cys6 DNA-binding domain"/>
    <property type="match status" value="1"/>
</dbReference>
<dbReference type="SMART" id="SM00066">
    <property type="entry name" value="GAL4"/>
    <property type="match status" value="1"/>
</dbReference>
<keyword evidence="2" id="KW-0479">Metal-binding</keyword>
<feature type="region of interest" description="Disordered" evidence="7">
    <location>
        <begin position="1"/>
        <end position="39"/>
    </location>
</feature>
<keyword evidence="10" id="KW-1185">Reference proteome</keyword>
<dbReference type="Pfam" id="PF00172">
    <property type="entry name" value="Zn_clus"/>
    <property type="match status" value="1"/>
</dbReference>
<dbReference type="GO" id="GO:0006351">
    <property type="term" value="P:DNA-templated transcription"/>
    <property type="evidence" value="ECO:0007669"/>
    <property type="project" value="InterPro"/>
</dbReference>
<dbReference type="Proteomes" id="UP001220324">
    <property type="component" value="Unassembled WGS sequence"/>
</dbReference>
<dbReference type="CDD" id="cd12148">
    <property type="entry name" value="fungal_TF_MHR"/>
    <property type="match status" value="1"/>
</dbReference>
<accession>A0AAD6CTG0</accession>
<feature type="compositionally biased region" description="Low complexity" evidence="7">
    <location>
        <begin position="10"/>
        <end position="20"/>
    </location>
</feature>
<evidence type="ECO:0000256" key="7">
    <source>
        <dbReference type="SAM" id="MobiDB-lite"/>
    </source>
</evidence>
<dbReference type="GO" id="GO:0005634">
    <property type="term" value="C:nucleus"/>
    <property type="evidence" value="ECO:0007669"/>
    <property type="project" value="UniProtKB-SubCell"/>
</dbReference>
<protein>
    <recommendedName>
        <fullName evidence="8">Zn(2)-C6 fungal-type domain-containing protein</fullName>
    </recommendedName>
</protein>
<comment type="caution">
    <text evidence="9">The sequence shown here is derived from an EMBL/GenBank/DDBJ whole genome shotgun (WGS) entry which is preliminary data.</text>
</comment>
<dbReference type="PROSITE" id="PS00463">
    <property type="entry name" value="ZN2_CY6_FUNGAL_1"/>
    <property type="match status" value="1"/>
</dbReference>
<dbReference type="GO" id="GO:0008270">
    <property type="term" value="F:zinc ion binding"/>
    <property type="evidence" value="ECO:0007669"/>
    <property type="project" value="InterPro"/>
</dbReference>
<dbReference type="PANTHER" id="PTHR31001:SF50">
    <property type="entry name" value="ZN(II)2CYS6 TRANSCRIPTION FACTOR (EUROFUNG)"/>
    <property type="match status" value="1"/>
</dbReference>
<dbReference type="GO" id="GO:0003677">
    <property type="term" value="F:DNA binding"/>
    <property type="evidence" value="ECO:0007669"/>
    <property type="project" value="UniProtKB-KW"/>
</dbReference>